<feature type="region of interest" description="Disordered" evidence="1">
    <location>
        <begin position="200"/>
        <end position="220"/>
    </location>
</feature>
<keyword evidence="4" id="KW-1185">Reference proteome</keyword>
<evidence type="ECO:0000313" key="3">
    <source>
        <dbReference type="EMBL" id="QOV91566.1"/>
    </source>
</evidence>
<dbReference type="RefSeq" id="WP_206294866.1">
    <property type="nucleotide sequence ID" value="NZ_CP063458.1"/>
</dbReference>
<dbReference type="EMBL" id="CP063458">
    <property type="protein sequence ID" value="QOV91566.1"/>
    <property type="molecule type" value="Genomic_DNA"/>
</dbReference>
<proteinExistence type="predicted"/>
<organism evidence="3 4">
    <name type="scientific">Humisphaera borealis</name>
    <dbReference type="NCBI Taxonomy" id="2807512"/>
    <lineage>
        <taxon>Bacteria</taxon>
        <taxon>Pseudomonadati</taxon>
        <taxon>Planctomycetota</taxon>
        <taxon>Phycisphaerae</taxon>
        <taxon>Tepidisphaerales</taxon>
        <taxon>Tepidisphaeraceae</taxon>
        <taxon>Humisphaera</taxon>
    </lineage>
</organism>
<protein>
    <submittedName>
        <fullName evidence="3">VOC family protein</fullName>
    </submittedName>
</protein>
<evidence type="ECO:0000256" key="1">
    <source>
        <dbReference type="SAM" id="MobiDB-lite"/>
    </source>
</evidence>
<accession>A0A7M2X1E8</accession>
<dbReference type="InterPro" id="IPR004360">
    <property type="entry name" value="Glyas_Fos-R_dOase_dom"/>
</dbReference>
<dbReference type="AlphaFoldDB" id="A0A7M2X1E8"/>
<dbReference type="SUPFAM" id="SSF54593">
    <property type="entry name" value="Glyoxalase/Bleomycin resistance protein/Dihydroxybiphenyl dioxygenase"/>
    <property type="match status" value="1"/>
</dbReference>
<dbReference type="Proteomes" id="UP000593765">
    <property type="component" value="Chromosome"/>
</dbReference>
<reference evidence="3 4" key="1">
    <citation type="submission" date="2020-10" db="EMBL/GenBank/DDBJ databases">
        <title>Wide distribution of Phycisphaera-like planctomycetes from WD2101 soil group in peatlands and genome analysis of the first cultivated representative.</title>
        <authorList>
            <person name="Dedysh S.N."/>
            <person name="Beletsky A.V."/>
            <person name="Ivanova A."/>
            <person name="Kulichevskaya I.S."/>
            <person name="Suzina N.E."/>
            <person name="Philippov D.A."/>
            <person name="Rakitin A.L."/>
            <person name="Mardanov A.V."/>
            <person name="Ravin N.V."/>
        </authorList>
    </citation>
    <scope>NUCLEOTIDE SEQUENCE [LARGE SCALE GENOMIC DNA]</scope>
    <source>
        <strain evidence="3 4">M1803</strain>
    </source>
</reference>
<feature type="compositionally biased region" description="Basic and acidic residues" evidence="1">
    <location>
        <begin position="203"/>
        <end position="220"/>
    </location>
</feature>
<dbReference type="Pfam" id="PF00903">
    <property type="entry name" value="Glyoxalase"/>
    <property type="match status" value="1"/>
</dbReference>
<evidence type="ECO:0000313" key="4">
    <source>
        <dbReference type="Proteomes" id="UP000593765"/>
    </source>
</evidence>
<feature type="domain" description="VOC" evidence="2">
    <location>
        <begin position="4"/>
        <end position="111"/>
    </location>
</feature>
<evidence type="ECO:0000259" key="2">
    <source>
        <dbReference type="PROSITE" id="PS51819"/>
    </source>
</evidence>
<dbReference type="Gene3D" id="3.10.180.10">
    <property type="entry name" value="2,3-Dihydroxybiphenyl 1,2-Dioxygenase, domain 1"/>
    <property type="match status" value="1"/>
</dbReference>
<gene>
    <name evidence="3" type="ORF">IPV69_09485</name>
</gene>
<name>A0A7M2X1E8_9BACT</name>
<dbReference type="CDD" id="cd06587">
    <property type="entry name" value="VOC"/>
    <property type="match status" value="1"/>
</dbReference>
<dbReference type="KEGG" id="hbs:IPV69_09485"/>
<dbReference type="InterPro" id="IPR037523">
    <property type="entry name" value="VOC_core"/>
</dbReference>
<sequence length="271" mass="30617">MLRRIDRIFIRVPGLPAAVAYYRDVMGMTLIQQDGRLATFKLGDEGSELLLHTDPDLPAEATYYLVDDVRDLFARRAELKLHFISAPKQAARGYRATVRDPFGTVLLIIDRTTEQSAGKAVAEDAKAPGALFAGVEADTKSRGKPDALIKAYEALGRTADDLPYTPHFETLYKDYTSQLDPSPTRQEVWRQLLNLRKGGKLPKLGEARSRPPEVSPEDKQRLRDMLGEDIGKRDRLPYTERFDKLVDEFNTTQQRPLSPHLVWRLVATLAK</sequence>
<dbReference type="InterPro" id="IPR029068">
    <property type="entry name" value="Glyas_Bleomycin-R_OHBP_Dase"/>
</dbReference>
<dbReference type="PROSITE" id="PS51819">
    <property type="entry name" value="VOC"/>
    <property type="match status" value="1"/>
</dbReference>